<dbReference type="EMBL" id="BMNQ01000006">
    <property type="protein sequence ID" value="GGJ88213.1"/>
    <property type="molecule type" value="Genomic_DNA"/>
</dbReference>
<evidence type="ECO:0000313" key="4">
    <source>
        <dbReference type="Proteomes" id="UP000658382"/>
    </source>
</evidence>
<comment type="similarity">
    <text evidence="1">Belongs to the pseudomonas-type ThrB family.</text>
</comment>
<gene>
    <name evidence="3" type="ORF">GCM10007063_08400</name>
</gene>
<dbReference type="InterPro" id="IPR011009">
    <property type="entry name" value="Kinase-like_dom_sf"/>
</dbReference>
<dbReference type="Pfam" id="PF01636">
    <property type="entry name" value="APH"/>
    <property type="match status" value="1"/>
</dbReference>
<organism evidence="3 4">
    <name type="scientific">Lentibacillus kapialis</name>
    <dbReference type="NCBI Taxonomy" id="340214"/>
    <lineage>
        <taxon>Bacteria</taxon>
        <taxon>Bacillati</taxon>
        <taxon>Bacillota</taxon>
        <taxon>Bacilli</taxon>
        <taxon>Bacillales</taxon>
        <taxon>Bacillaceae</taxon>
        <taxon>Lentibacillus</taxon>
    </lineage>
</organism>
<dbReference type="InterPro" id="IPR050249">
    <property type="entry name" value="Pseudomonas-type_ThrB"/>
</dbReference>
<protein>
    <recommendedName>
        <fullName evidence="2">Aminoglycoside phosphotransferase domain-containing protein</fullName>
    </recommendedName>
</protein>
<reference evidence="3" key="2">
    <citation type="submission" date="2020-09" db="EMBL/GenBank/DDBJ databases">
        <authorList>
            <person name="Sun Q."/>
            <person name="Ohkuma M."/>
        </authorList>
    </citation>
    <scope>NUCLEOTIDE SEQUENCE</scope>
    <source>
        <strain evidence="3">JCM 12580</strain>
    </source>
</reference>
<keyword evidence="4" id="KW-1185">Reference proteome</keyword>
<dbReference type="SUPFAM" id="SSF56112">
    <property type="entry name" value="Protein kinase-like (PK-like)"/>
    <property type="match status" value="1"/>
</dbReference>
<dbReference type="Gene3D" id="3.90.1200.10">
    <property type="match status" value="1"/>
</dbReference>
<evidence type="ECO:0000259" key="2">
    <source>
        <dbReference type="Pfam" id="PF01636"/>
    </source>
</evidence>
<evidence type="ECO:0000313" key="3">
    <source>
        <dbReference type="EMBL" id="GGJ88213.1"/>
    </source>
</evidence>
<dbReference type="Gene3D" id="3.30.200.20">
    <property type="entry name" value="Phosphorylase Kinase, domain 1"/>
    <property type="match status" value="1"/>
</dbReference>
<dbReference type="GO" id="GO:0009088">
    <property type="term" value="P:threonine biosynthetic process"/>
    <property type="evidence" value="ECO:0007669"/>
    <property type="project" value="TreeGrafter"/>
</dbReference>
<proteinExistence type="inferred from homology"/>
<comment type="caution">
    <text evidence="3">The sequence shown here is derived from an EMBL/GenBank/DDBJ whole genome shotgun (WGS) entry which is preliminary data.</text>
</comment>
<sequence>MLQIDVKHSLIDTETIIQLSGADDRAEGVQCDLLSRGKNDTYFIMNQNGEKYVFRLYRAGYRHKNAILFEMDALNHLHEQGFRASYPIKKSNGDYLTEVIAPEGLRYGVLFTYSEGERPEINVENSEVIGKTLGRMHALTSGFSSSHKRGFELDTNRLLDEPEAVISPIVEKYLGSQAMTILQTVVENTKADLAEYNLETGLCHGNFYSHNMHVYNGEIDVFDFDDCAIGYRAYDIAVSWWDLKNNYKNLEQECWEAFLKGYLSERNLSEDDIRSLPLFITARRIWLMGMMITHDDVWGTNWINKRIMALFIGQLRTDRLGDEDLRELDEHEPK</sequence>
<accession>A0A917PQJ3</accession>
<evidence type="ECO:0000256" key="1">
    <source>
        <dbReference type="ARBA" id="ARBA00038240"/>
    </source>
</evidence>
<dbReference type="PANTHER" id="PTHR21064:SF6">
    <property type="entry name" value="AMINOGLYCOSIDE PHOSPHOTRANSFERASE DOMAIN-CONTAINING PROTEIN"/>
    <property type="match status" value="1"/>
</dbReference>
<reference evidence="3" key="1">
    <citation type="journal article" date="2014" name="Int. J. Syst. Evol. Microbiol.">
        <title>Complete genome sequence of Corynebacterium casei LMG S-19264T (=DSM 44701T), isolated from a smear-ripened cheese.</title>
        <authorList>
            <consortium name="US DOE Joint Genome Institute (JGI-PGF)"/>
            <person name="Walter F."/>
            <person name="Albersmeier A."/>
            <person name="Kalinowski J."/>
            <person name="Ruckert C."/>
        </authorList>
    </citation>
    <scope>NUCLEOTIDE SEQUENCE</scope>
    <source>
        <strain evidence="3">JCM 12580</strain>
    </source>
</reference>
<dbReference type="Proteomes" id="UP000658382">
    <property type="component" value="Unassembled WGS sequence"/>
</dbReference>
<feature type="domain" description="Aminoglycoside phosphotransferase" evidence="2">
    <location>
        <begin position="38"/>
        <end position="259"/>
    </location>
</feature>
<dbReference type="GO" id="GO:0004413">
    <property type="term" value="F:homoserine kinase activity"/>
    <property type="evidence" value="ECO:0007669"/>
    <property type="project" value="TreeGrafter"/>
</dbReference>
<dbReference type="AlphaFoldDB" id="A0A917PQJ3"/>
<dbReference type="RefSeq" id="WP_188631822.1">
    <property type="nucleotide sequence ID" value="NZ_BMNQ01000006.1"/>
</dbReference>
<dbReference type="InterPro" id="IPR002575">
    <property type="entry name" value="Aminoglycoside_PTrfase"/>
</dbReference>
<name>A0A917PQJ3_9BACI</name>
<dbReference type="PANTHER" id="PTHR21064">
    <property type="entry name" value="AMINOGLYCOSIDE PHOSPHOTRANSFERASE DOMAIN-CONTAINING PROTEIN-RELATED"/>
    <property type="match status" value="1"/>
</dbReference>